<accession>A0A5C7J5R9</accession>
<dbReference type="AlphaFoldDB" id="A0A5C7J5R9"/>
<dbReference type="EMBL" id="SSDS01000060">
    <property type="protein sequence ID" value="TXG76915.1"/>
    <property type="molecule type" value="Genomic_DNA"/>
</dbReference>
<reference evidence="2 3" key="1">
    <citation type="submission" date="2018-09" db="EMBL/GenBank/DDBJ databases">
        <title>Metagenome Assembled Genomes from an Advanced Water Purification Facility.</title>
        <authorList>
            <person name="Stamps B.W."/>
            <person name="Spear J.R."/>
        </authorList>
    </citation>
    <scope>NUCLEOTIDE SEQUENCE [LARGE SCALE GENOMIC DNA]</scope>
    <source>
        <strain evidence="2">Bin_63_2</strain>
    </source>
</reference>
<evidence type="ECO:0000256" key="1">
    <source>
        <dbReference type="SAM" id="SignalP"/>
    </source>
</evidence>
<evidence type="ECO:0000313" key="2">
    <source>
        <dbReference type="EMBL" id="TXG76915.1"/>
    </source>
</evidence>
<evidence type="ECO:0000313" key="3">
    <source>
        <dbReference type="Proteomes" id="UP000321026"/>
    </source>
</evidence>
<sequence>MKYLACACIFLTTANAFALGEINCSSAKGYLQRVEKEIWGANSIIWKYGDLSYSIAHPERALFQVTLNEESKRWLHGNTHNGTYTIEAEVIMRDGSNTAPTYFWLLCEQWSNDAMD</sequence>
<organism evidence="2 3">
    <name type="scientific">Candidatus Dojkabacteria bacterium</name>
    <dbReference type="NCBI Taxonomy" id="2099670"/>
    <lineage>
        <taxon>Bacteria</taxon>
        <taxon>Candidatus Dojkabacteria</taxon>
    </lineage>
</organism>
<protein>
    <submittedName>
        <fullName evidence="2">Uncharacterized protein</fullName>
    </submittedName>
</protein>
<comment type="caution">
    <text evidence="2">The sequence shown here is derived from an EMBL/GenBank/DDBJ whole genome shotgun (WGS) entry which is preliminary data.</text>
</comment>
<feature type="signal peptide" evidence="1">
    <location>
        <begin position="1"/>
        <end position="18"/>
    </location>
</feature>
<proteinExistence type="predicted"/>
<name>A0A5C7J5R9_9BACT</name>
<feature type="chain" id="PRO_5022680720" evidence="1">
    <location>
        <begin position="19"/>
        <end position="116"/>
    </location>
</feature>
<gene>
    <name evidence="2" type="ORF">E6Q11_03845</name>
</gene>
<dbReference type="Proteomes" id="UP000321026">
    <property type="component" value="Unassembled WGS sequence"/>
</dbReference>
<keyword evidence="1" id="KW-0732">Signal</keyword>